<dbReference type="Proteomes" id="UP000307510">
    <property type="component" value="Unassembled WGS sequence"/>
</dbReference>
<dbReference type="PANTHER" id="PTHR47197">
    <property type="entry name" value="PROTEIN NIRF"/>
    <property type="match status" value="1"/>
</dbReference>
<dbReference type="PANTHER" id="PTHR47197:SF3">
    <property type="entry name" value="DIHYDRO-HEME D1 DEHYDROGENASE"/>
    <property type="match status" value="1"/>
</dbReference>
<name>A0A5R8ZQG6_PSENT</name>
<dbReference type="Gene3D" id="2.130.10.10">
    <property type="entry name" value="YVTN repeat-like/Quinoprotein amine dehydrogenase"/>
    <property type="match status" value="2"/>
</dbReference>
<dbReference type="EMBL" id="VASG01000012">
    <property type="protein sequence ID" value="TLP68581.1"/>
    <property type="molecule type" value="Genomic_DNA"/>
</dbReference>
<reference evidence="3" key="2">
    <citation type="submission" date="2019-06" db="EMBL/GenBank/DDBJ databases">
        <title>AzeR, a transcriptional regulator that responds to azelaic acid in Pseudomonas nitroreducens.</title>
        <authorList>
            <person name="Bez C."/>
            <person name="Javvadi S.G."/>
            <person name="Bertani I."/>
            <person name="Devescovi G."/>
            <person name="Studholme D.J."/>
            <person name="Geller A."/>
            <person name="Levy A."/>
            <person name="Venturi V."/>
        </authorList>
    </citation>
    <scope>NUCLEOTIDE SEQUENCE [LARGE SCALE GENOMIC DNA]</scope>
    <source>
        <strain evidence="3">DSM 9128</strain>
    </source>
</reference>
<dbReference type="AlphaFoldDB" id="A0A5R8ZQG6"/>
<organism evidence="2 3">
    <name type="scientific">Pseudomonas nitroreducens</name>
    <dbReference type="NCBI Taxonomy" id="46680"/>
    <lineage>
        <taxon>Bacteria</taxon>
        <taxon>Pseudomonadati</taxon>
        <taxon>Pseudomonadota</taxon>
        <taxon>Gammaproteobacteria</taxon>
        <taxon>Pseudomonadales</taxon>
        <taxon>Pseudomonadaceae</taxon>
        <taxon>Pseudomonas</taxon>
    </lineage>
</organism>
<keyword evidence="1" id="KW-0732">Signal</keyword>
<dbReference type="SUPFAM" id="SSF50974">
    <property type="entry name" value="Nitrous oxide reductase, N-terminal domain"/>
    <property type="match status" value="1"/>
</dbReference>
<protein>
    <submittedName>
        <fullName evidence="2">YncE family protein</fullName>
    </submittedName>
</protein>
<dbReference type="InterPro" id="IPR051200">
    <property type="entry name" value="Host-pathogen_enzymatic-act"/>
</dbReference>
<reference evidence="2 3" key="1">
    <citation type="submission" date="2019-05" db="EMBL/GenBank/DDBJ databases">
        <authorList>
            <person name="Moore K."/>
            <person name="O'Neill P."/>
            <person name="Farbos A."/>
            <person name="Studholme D.J."/>
        </authorList>
    </citation>
    <scope>NUCLEOTIDE SEQUENCE [LARGE SCALE GENOMIC DNA]</scope>
    <source>
        <strain evidence="2 3">DSM 9128</strain>
    </source>
</reference>
<evidence type="ECO:0000313" key="2">
    <source>
        <dbReference type="EMBL" id="TLP68581.1"/>
    </source>
</evidence>
<gene>
    <name evidence="2" type="ORF">FEA48_29480</name>
</gene>
<proteinExistence type="predicted"/>
<sequence>MRSMKLSELLLSALLVVLPVAAMAAETPKQLLLIASKTDHQLQLRDPLNFELIAQVALGPDPHEVEVTTDGRVAYVSNPGYGAFHEIDVIDLAHAVAQTPISTLPLIGPHGLAYVGGKLWFTAQGSKTVGRFDPAQGRVDWVMGTGQDTTHMLYVSPDAKHMYATNVGSGTVSLLEQRMVAPAMPPTGVLPPAAKPRLDWVQTLVSVGKGAEGFDVSPDGRELWTVTPGGILSIVDVQAERLTSQISTGLDGAHRLKFTPDGKQVLVVSVKTGALVFYDSATRKPLKRLQIGRGAGIFIDAATGRAFISCTPDSVVSVIDLASQEEVGRIPVGRPDGVGIARR</sequence>
<evidence type="ECO:0000256" key="1">
    <source>
        <dbReference type="SAM" id="SignalP"/>
    </source>
</evidence>
<dbReference type="InterPro" id="IPR011045">
    <property type="entry name" value="N2O_reductase_N"/>
</dbReference>
<feature type="chain" id="PRO_5024301166" evidence="1">
    <location>
        <begin position="25"/>
        <end position="343"/>
    </location>
</feature>
<evidence type="ECO:0000313" key="3">
    <source>
        <dbReference type="Proteomes" id="UP000307510"/>
    </source>
</evidence>
<feature type="signal peptide" evidence="1">
    <location>
        <begin position="1"/>
        <end position="24"/>
    </location>
</feature>
<comment type="caution">
    <text evidence="2">The sequence shown here is derived from an EMBL/GenBank/DDBJ whole genome shotgun (WGS) entry which is preliminary data.</text>
</comment>
<accession>A0A5R8ZQG6</accession>
<dbReference type="InterPro" id="IPR015943">
    <property type="entry name" value="WD40/YVTN_repeat-like_dom_sf"/>
</dbReference>